<feature type="domain" description="EH" evidence="2">
    <location>
        <begin position="470"/>
        <end position="564"/>
    </location>
</feature>
<protein>
    <recommendedName>
        <fullName evidence="2">EH domain-containing protein</fullName>
    </recommendedName>
</protein>
<dbReference type="Pfam" id="PF12763">
    <property type="entry name" value="EH"/>
    <property type="match status" value="1"/>
</dbReference>
<accession>A0A5M8PGK0</accession>
<evidence type="ECO:0000313" key="4">
    <source>
        <dbReference type="Proteomes" id="UP000324767"/>
    </source>
</evidence>
<dbReference type="SUPFAM" id="SSF47473">
    <property type="entry name" value="EF-hand"/>
    <property type="match status" value="1"/>
</dbReference>
<evidence type="ECO:0000313" key="3">
    <source>
        <dbReference type="EMBL" id="KAA6408491.1"/>
    </source>
</evidence>
<dbReference type="GO" id="GO:0005737">
    <property type="term" value="C:cytoplasm"/>
    <property type="evidence" value="ECO:0007669"/>
    <property type="project" value="TreeGrafter"/>
</dbReference>
<comment type="caution">
    <text evidence="3">The sequence shown here is derived from an EMBL/GenBank/DDBJ whole genome shotgun (WGS) entry which is preliminary data.</text>
</comment>
<feature type="compositionally biased region" description="Polar residues" evidence="1">
    <location>
        <begin position="325"/>
        <end position="339"/>
    </location>
</feature>
<dbReference type="Proteomes" id="UP000324767">
    <property type="component" value="Unassembled WGS sequence"/>
</dbReference>
<dbReference type="PROSITE" id="PS50031">
    <property type="entry name" value="EH"/>
    <property type="match status" value="1"/>
</dbReference>
<dbReference type="PANTHER" id="PTHR11216">
    <property type="entry name" value="EH DOMAIN"/>
    <property type="match status" value="1"/>
</dbReference>
<evidence type="ECO:0000256" key="1">
    <source>
        <dbReference type="SAM" id="MobiDB-lite"/>
    </source>
</evidence>
<feature type="region of interest" description="Disordered" evidence="1">
    <location>
        <begin position="54"/>
        <end position="133"/>
    </location>
</feature>
<feature type="region of interest" description="Disordered" evidence="1">
    <location>
        <begin position="403"/>
        <end position="464"/>
    </location>
</feature>
<dbReference type="InterPro" id="IPR000261">
    <property type="entry name" value="EH_dom"/>
</dbReference>
<dbReference type="SMART" id="SM00027">
    <property type="entry name" value="EH"/>
    <property type="match status" value="1"/>
</dbReference>
<dbReference type="Gene3D" id="1.10.238.10">
    <property type="entry name" value="EF-hand"/>
    <property type="match status" value="1"/>
</dbReference>
<dbReference type="EMBL" id="VXIT01000013">
    <property type="protein sequence ID" value="KAA6408491.1"/>
    <property type="molecule type" value="Genomic_DNA"/>
</dbReference>
<evidence type="ECO:0000259" key="2">
    <source>
        <dbReference type="PROSITE" id="PS50031"/>
    </source>
</evidence>
<proteinExistence type="predicted"/>
<dbReference type="InterPro" id="IPR011992">
    <property type="entry name" value="EF-hand-dom_pair"/>
</dbReference>
<sequence length="574" mass="62415">MANNYSGVNGALAAATATFAATGRQKKPVYVAPVDRSANGTDSTKLAESISFRDHPSSRVGSGSFGALQPSHSVRGRSPSQIAATLAVSRSSSNDRQALPTPGATLGSRRVSPFRNAHGNPHSKASRPEFTSNARTNTLVELFESKNAPKHSGSGPDAAGVPRKVASATSVRPRFAKRSSTNNALPFPGQTDPCINPDHMQSPLLHGAAKLDFGSSSAAVTAARLASPLKAHRPQLVVQPAAGCSKPEPRPSRRWPHQQIEVVRQDQPFRGSKGTCTEDLSTATYNSTPKSTPGTLPLVGGATKDENHRGVSTDDAGTLQGGFAPQSSSARTPSVSTQVCQVPISNARTRETRPTHHQAQSQMTVDSLANAIVASSLASSRAPSPTKSVQPLARRHNKPYSLFRQHHNHDQSDPRTPSPNKGMRQTMRAPPKSDDDDENKRGSSSIIKKHPHKHHEGDRKRWRNQITERERKRYEGVWAANRGICLPDDSHSAVCNLVVRDIWSRSRLSNHVLEEVWDLVDNEGFGRLNREEFVVGMWLIDQSLKGRKLPVKVSDSVWFSVRRLTGIKIPKNRR</sequence>
<dbReference type="OrthoDB" id="10045710at2759"/>
<dbReference type="PANTHER" id="PTHR11216:SF31">
    <property type="entry name" value="AT21416P"/>
    <property type="match status" value="1"/>
</dbReference>
<organism evidence="3 4">
    <name type="scientific">Lasallia pustulata</name>
    <dbReference type="NCBI Taxonomy" id="136370"/>
    <lineage>
        <taxon>Eukaryota</taxon>
        <taxon>Fungi</taxon>
        <taxon>Dikarya</taxon>
        <taxon>Ascomycota</taxon>
        <taxon>Pezizomycotina</taxon>
        <taxon>Lecanoromycetes</taxon>
        <taxon>OSLEUM clade</taxon>
        <taxon>Umbilicariomycetidae</taxon>
        <taxon>Umbilicariales</taxon>
        <taxon>Umbilicariaceae</taxon>
        <taxon>Lasallia</taxon>
    </lineage>
</organism>
<feature type="region of interest" description="Disordered" evidence="1">
    <location>
        <begin position="145"/>
        <end position="192"/>
    </location>
</feature>
<feature type="region of interest" description="Disordered" evidence="1">
    <location>
        <begin position="307"/>
        <end position="339"/>
    </location>
</feature>
<dbReference type="AlphaFoldDB" id="A0A5M8PGK0"/>
<gene>
    <name evidence="3" type="ORF">FRX48_07573</name>
</gene>
<dbReference type="CDD" id="cd00052">
    <property type="entry name" value="EH"/>
    <property type="match status" value="1"/>
</dbReference>
<reference evidence="3 4" key="1">
    <citation type="submission" date="2019-09" db="EMBL/GenBank/DDBJ databases">
        <title>The hologenome of the rock-dwelling lichen Lasallia pustulata.</title>
        <authorList>
            <person name="Greshake Tzovaras B."/>
            <person name="Segers F."/>
            <person name="Bicker A."/>
            <person name="Dal Grande F."/>
            <person name="Otte J."/>
            <person name="Hankeln T."/>
            <person name="Schmitt I."/>
            <person name="Ebersberger I."/>
        </authorList>
    </citation>
    <scope>NUCLEOTIDE SEQUENCE [LARGE SCALE GENOMIC DNA]</scope>
    <source>
        <strain evidence="3">A1-1</strain>
    </source>
</reference>
<feature type="compositionally biased region" description="Polar residues" evidence="1">
    <location>
        <begin position="78"/>
        <end position="96"/>
    </location>
</feature>
<name>A0A5M8PGK0_9LECA</name>